<evidence type="ECO:0000256" key="10">
    <source>
        <dbReference type="ARBA" id="ARBA00023004"/>
    </source>
</evidence>
<keyword evidence="6 16" id="KW-0812">Transmembrane</keyword>
<evidence type="ECO:0000313" key="18">
    <source>
        <dbReference type="Proteomes" id="UP000813824"/>
    </source>
</evidence>
<keyword evidence="12 16" id="KW-0472">Membrane</keyword>
<sequence>MMHSEHLLSFSQVAPVTCAAILLLPLLWFLLFSRRSAHHRLPPGPKGIPLLGNAFQMPMDYQERTFLAWGKTFGDIVHARLLRTSIIVVNSWQVARDLMDKRSANYSDRPRFTLLGELPHRQSLGLGDTLPLIPYGDRFRKYRRWFHDAFLAQGVLASYHPLISREIHNMLKSLVIKPDAYATHFFRYAAATVIEISYGHRVTSDNDEYVAISENAMHAAATTGSEQGLIVHPVKYYPTWLPGSGFKIKLLETRVLLQKMLDTQYNIVKNALRSGGIKNASFAANLLEAHYRNGVLPPEDDVDIRGASGTLYAASTESMVSVMRTFILAMVLHPEVFKKAQEEIDSIVGPDRLPDWEDRDSLPYLNCVLKEVLRWNVPVPLAVPHVATRDDVYRNYKIPAGAMVIGNIWGMSQDEEVYEEPRKFLPERFMKIDPDSTTDPKNFVFGFGRRICPGKEFADLSLFKFMACMIATMDIRKARDANGQEITPSEEFTTGFARRPLDFPCVIVARHQKAMRLILEAETD</sequence>
<evidence type="ECO:0000256" key="3">
    <source>
        <dbReference type="ARBA" id="ARBA00005179"/>
    </source>
</evidence>
<evidence type="ECO:0000256" key="13">
    <source>
        <dbReference type="ARBA" id="ARBA00023180"/>
    </source>
</evidence>
<dbReference type="PANTHER" id="PTHR46300">
    <property type="entry name" value="P450, PUTATIVE (EUROFUNG)-RELATED-RELATED"/>
    <property type="match status" value="1"/>
</dbReference>
<dbReference type="Pfam" id="PF00067">
    <property type="entry name" value="p450"/>
    <property type="match status" value="1"/>
</dbReference>
<feature type="transmembrane region" description="Helical" evidence="16">
    <location>
        <begin position="12"/>
        <end position="32"/>
    </location>
</feature>
<keyword evidence="5 14" id="KW-0349">Heme</keyword>
<dbReference type="InterPro" id="IPR036396">
    <property type="entry name" value="Cyt_P450_sf"/>
</dbReference>
<gene>
    <name evidence="17" type="ORF">BXZ70DRAFT_1038817</name>
</gene>
<comment type="similarity">
    <text evidence="4 15">Belongs to the cytochrome P450 family.</text>
</comment>
<keyword evidence="8 16" id="KW-1133">Transmembrane helix</keyword>
<evidence type="ECO:0000256" key="2">
    <source>
        <dbReference type="ARBA" id="ARBA00004167"/>
    </source>
</evidence>
<dbReference type="PRINTS" id="PR00463">
    <property type="entry name" value="EP450I"/>
</dbReference>
<dbReference type="InterPro" id="IPR002401">
    <property type="entry name" value="Cyt_P450_E_grp-I"/>
</dbReference>
<evidence type="ECO:0000256" key="15">
    <source>
        <dbReference type="RuleBase" id="RU000461"/>
    </source>
</evidence>
<evidence type="ECO:0000256" key="8">
    <source>
        <dbReference type="ARBA" id="ARBA00022989"/>
    </source>
</evidence>
<dbReference type="GO" id="GO:0004497">
    <property type="term" value="F:monooxygenase activity"/>
    <property type="evidence" value="ECO:0007669"/>
    <property type="project" value="UniProtKB-KW"/>
</dbReference>
<dbReference type="InterPro" id="IPR017972">
    <property type="entry name" value="Cyt_P450_CS"/>
</dbReference>
<keyword evidence="10 14" id="KW-0408">Iron</keyword>
<dbReference type="AlphaFoldDB" id="A0A8K0UJJ4"/>
<comment type="caution">
    <text evidence="17">The sequence shown here is derived from an EMBL/GenBank/DDBJ whole genome shotgun (WGS) entry which is preliminary data.</text>
</comment>
<proteinExistence type="inferred from homology"/>
<dbReference type="Proteomes" id="UP000813824">
    <property type="component" value="Unassembled WGS sequence"/>
</dbReference>
<evidence type="ECO:0000256" key="12">
    <source>
        <dbReference type="ARBA" id="ARBA00023136"/>
    </source>
</evidence>
<dbReference type="SUPFAM" id="SSF48264">
    <property type="entry name" value="Cytochrome P450"/>
    <property type="match status" value="1"/>
</dbReference>
<evidence type="ECO:0000256" key="16">
    <source>
        <dbReference type="SAM" id="Phobius"/>
    </source>
</evidence>
<dbReference type="EMBL" id="JAEVFJ010000030">
    <property type="protein sequence ID" value="KAH8093138.1"/>
    <property type="molecule type" value="Genomic_DNA"/>
</dbReference>
<reference evidence="17" key="1">
    <citation type="journal article" date="2021" name="New Phytol.">
        <title>Evolutionary innovations through gain and loss of genes in the ectomycorrhizal Boletales.</title>
        <authorList>
            <person name="Wu G."/>
            <person name="Miyauchi S."/>
            <person name="Morin E."/>
            <person name="Kuo A."/>
            <person name="Drula E."/>
            <person name="Varga T."/>
            <person name="Kohler A."/>
            <person name="Feng B."/>
            <person name="Cao Y."/>
            <person name="Lipzen A."/>
            <person name="Daum C."/>
            <person name="Hundley H."/>
            <person name="Pangilinan J."/>
            <person name="Johnson J."/>
            <person name="Barry K."/>
            <person name="LaButti K."/>
            <person name="Ng V."/>
            <person name="Ahrendt S."/>
            <person name="Min B."/>
            <person name="Choi I.G."/>
            <person name="Park H."/>
            <person name="Plett J.M."/>
            <person name="Magnuson J."/>
            <person name="Spatafora J.W."/>
            <person name="Nagy L.G."/>
            <person name="Henrissat B."/>
            <person name="Grigoriev I.V."/>
            <person name="Yang Z.L."/>
            <person name="Xu J."/>
            <person name="Martin F.M."/>
        </authorList>
    </citation>
    <scope>NUCLEOTIDE SEQUENCE</scope>
    <source>
        <strain evidence="17">KKN 215</strain>
    </source>
</reference>
<keyword evidence="7 14" id="KW-0479">Metal-binding</keyword>
<keyword evidence="11 15" id="KW-0503">Monooxygenase</keyword>
<dbReference type="InterPro" id="IPR050364">
    <property type="entry name" value="Cytochrome_P450_fung"/>
</dbReference>
<dbReference type="PROSITE" id="PS00086">
    <property type="entry name" value="CYTOCHROME_P450"/>
    <property type="match status" value="1"/>
</dbReference>
<evidence type="ECO:0000256" key="9">
    <source>
        <dbReference type="ARBA" id="ARBA00023002"/>
    </source>
</evidence>
<evidence type="ECO:0000256" key="6">
    <source>
        <dbReference type="ARBA" id="ARBA00022692"/>
    </source>
</evidence>
<keyword evidence="13" id="KW-0325">Glycoprotein</keyword>
<dbReference type="GO" id="GO:0020037">
    <property type="term" value="F:heme binding"/>
    <property type="evidence" value="ECO:0007669"/>
    <property type="project" value="InterPro"/>
</dbReference>
<keyword evidence="18" id="KW-1185">Reference proteome</keyword>
<evidence type="ECO:0000256" key="1">
    <source>
        <dbReference type="ARBA" id="ARBA00001971"/>
    </source>
</evidence>
<dbReference type="PRINTS" id="PR00385">
    <property type="entry name" value="P450"/>
</dbReference>
<organism evidence="17 18">
    <name type="scientific">Cristinia sonorae</name>
    <dbReference type="NCBI Taxonomy" id="1940300"/>
    <lineage>
        <taxon>Eukaryota</taxon>
        <taxon>Fungi</taxon>
        <taxon>Dikarya</taxon>
        <taxon>Basidiomycota</taxon>
        <taxon>Agaricomycotina</taxon>
        <taxon>Agaricomycetes</taxon>
        <taxon>Agaricomycetidae</taxon>
        <taxon>Agaricales</taxon>
        <taxon>Pleurotineae</taxon>
        <taxon>Stephanosporaceae</taxon>
        <taxon>Cristinia</taxon>
    </lineage>
</organism>
<dbReference type="Gene3D" id="1.10.630.10">
    <property type="entry name" value="Cytochrome P450"/>
    <property type="match status" value="1"/>
</dbReference>
<comment type="subcellular location">
    <subcellularLocation>
        <location evidence="2">Membrane</location>
        <topology evidence="2">Single-pass membrane protein</topology>
    </subcellularLocation>
</comment>
<evidence type="ECO:0000256" key="14">
    <source>
        <dbReference type="PIRSR" id="PIRSR602401-1"/>
    </source>
</evidence>
<evidence type="ECO:0000256" key="5">
    <source>
        <dbReference type="ARBA" id="ARBA00022617"/>
    </source>
</evidence>
<feature type="binding site" description="axial binding residue" evidence="14">
    <location>
        <position position="452"/>
    </location>
    <ligand>
        <name>heme</name>
        <dbReference type="ChEBI" id="CHEBI:30413"/>
    </ligand>
    <ligandPart>
        <name>Fe</name>
        <dbReference type="ChEBI" id="CHEBI:18248"/>
    </ligandPart>
</feature>
<protein>
    <submittedName>
        <fullName evidence="17">Cytochrome P450 monooxygenase</fullName>
    </submittedName>
</protein>
<dbReference type="PANTHER" id="PTHR46300:SF2">
    <property type="entry name" value="CYTOCHROME P450 MONOOXYGENASE ALNH-RELATED"/>
    <property type="match status" value="1"/>
</dbReference>
<accession>A0A8K0UJJ4</accession>
<dbReference type="InterPro" id="IPR001128">
    <property type="entry name" value="Cyt_P450"/>
</dbReference>
<dbReference type="GO" id="GO:0016705">
    <property type="term" value="F:oxidoreductase activity, acting on paired donors, with incorporation or reduction of molecular oxygen"/>
    <property type="evidence" value="ECO:0007669"/>
    <property type="project" value="InterPro"/>
</dbReference>
<evidence type="ECO:0000313" key="17">
    <source>
        <dbReference type="EMBL" id="KAH8093138.1"/>
    </source>
</evidence>
<evidence type="ECO:0000256" key="11">
    <source>
        <dbReference type="ARBA" id="ARBA00023033"/>
    </source>
</evidence>
<evidence type="ECO:0000256" key="4">
    <source>
        <dbReference type="ARBA" id="ARBA00010617"/>
    </source>
</evidence>
<comment type="pathway">
    <text evidence="3">Secondary metabolite biosynthesis.</text>
</comment>
<keyword evidence="9 15" id="KW-0560">Oxidoreductase</keyword>
<name>A0A8K0UJJ4_9AGAR</name>
<dbReference type="CDD" id="cd11065">
    <property type="entry name" value="CYP64-like"/>
    <property type="match status" value="1"/>
</dbReference>
<dbReference type="GO" id="GO:0016020">
    <property type="term" value="C:membrane"/>
    <property type="evidence" value="ECO:0007669"/>
    <property type="project" value="UniProtKB-SubCell"/>
</dbReference>
<dbReference type="GO" id="GO:0005506">
    <property type="term" value="F:iron ion binding"/>
    <property type="evidence" value="ECO:0007669"/>
    <property type="project" value="InterPro"/>
</dbReference>
<evidence type="ECO:0000256" key="7">
    <source>
        <dbReference type="ARBA" id="ARBA00022723"/>
    </source>
</evidence>
<comment type="cofactor">
    <cofactor evidence="1 14">
        <name>heme</name>
        <dbReference type="ChEBI" id="CHEBI:30413"/>
    </cofactor>
</comment>
<dbReference type="OrthoDB" id="3934656at2759"/>